<dbReference type="AlphaFoldDB" id="A0A7R9BJU6"/>
<dbReference type="EMBL" id="OA882707">
    <property type="protein sequence ID" value="CAD7276642.1"/>
    <property type="molecule type" value="Genomic_DNA"/>
</dbReference>
<dbReference type="EMBL" id="CAJPEX010000670">
    <property type="protein sequence ID" value="CAG0916794.1"/>
    <property type="molecule type" value="Genomic_DNA"/>
</dbReference>
<dbReference type="InterPro" id="IPR038606">
    <property type="entry name" value="To_sf"/>
</dbReference>
<dbReference type="InterPro" id="IPR010562">
    <property type="entry name" value="Haemolymph_juvenile_hormone-bd"/>
</dbReference>
<feature type="signal peptide" evidence="1">
    <location>
        <begin position="1"/>
        <end position="17"/>
    </location>
</feature>
<accession>A0A7R9BJU6</accession>
<evidence type="ECO:0000313" key="2">
    <source>
        <dbReference type="EMBL" id="CAD7276642.1"/>
    </source>
</evidence>
<dbReference type="SMART" id="SM00700">
    <property type="entry name" value="JHBP"/>
    <property type="match status" value="1"/>
</dbReference>
<reference evidence="2" key="1">
    <citation type="submission" date="2020-11" db="EMBL/GenBank/DDBJ databases">
        <authorList>
            <person name="Tran Van P."/>
        </authorList>
    </citation>
    <scope>NUCLEOTIDE SEQUENCE</scope>
</reference>
<keyword evidence="3" id="KW-1185">Reference proteome</keyword>
<dbReference type="Pfam" id="PF16984">
    <property type="entry name" value="Grp7_allergen"/>
    <property type="match status" value="3"/>
</dbReference>
<organism evidence="2">
    <name type="scientific">Notodromas monacha</name>
    <dbReference type="NCBI Taxonomy" id="399045"/>
    <lineage>
        <taxon>Eukaryota</taxon>
        <taxon>Metazoa</taxon>
        <taxon>Ecdysozoa</taxon>
        <taxon>Arthropoda</taxon>
        <taxon>Crustacea</taxon>
        <taxon>Oligostraca</taxon>
        <taxon>Ostracoda</taxon>
        <taxon>Podocopa</taxon>
        <taxon>Podocopida</taxon>
        <taxon>Cypridocopina</taxon>
        <taxon>Cypridoidea</taxon>
        <taxon>Cyprididae</taxon>
        <taxon>Notodromas</taxon>
    </lineage>
</organism>
<dbReference type="OrthoDB" id="6380971at2759"/>
<dbReference type="PANTHER" id="PTHR11008:SF9">
    <property type="entry name" value="PROTEIN TAKEOUT-LIKE PROTEIN"/>
    <property type="match status" value="1"/>
</dbReference>
<name>A0A7R9BJU6_9CRUS</name>
<gene>
    <name evidence="2" type="ORF">NMOB1V02_LOCUS4395</name>
</gene>
<dbReference type="Proteomes" id="UP000678499">
    <property type="component" value="Unassembled WGS sequence"/>
</dbReference>
<sequence length="907" mass="98606">MLAKIAFLLALVAFAQAIKTPSKKQQLENAKKLLEVYSMADRTIEDEIMAQLEVFQQWMIEGNPELGIPVLDPFVVDHLEYGAATEDITFNVAIDGMHVTGLAAFTIAELDFNLLMLRIDATLNFQEVRLWADNYYLDGIMAGLLPLFGDGTIDITIHDLNITAGAALTTANDLVGIKNIELDVNFGAITGQIENLLGGDLDGVINDILNLLGPEIFESVETLVNADVSILLEEYINSNVLGNMTLDDLIALITGGNGFHAVPVIDVTSLEKNTVQYARQGNANDYLDSILANVREYLVDNGYANYTLPDQIEGFSAEWIGIEWHGEATLTDGFLAGLQTIHRVEDATLSVDGETGTISLNGVVEFFDLEAGYAMYVGFMDIGLDGEAAVTISSLKVSLAARLIVSSADSKAFTVVIDELNISNPGLVTVVFHGLGLLDFLLDGCILVTFLGEKHWLNMPPFNIIKLTIAVLLAAVANGEKAEVTWGLRQGNADLYLDVVLEEIANYLTSDGGVMVLPDFNQEFTETFLGIEWHGEAQLHNGTLTGLEGMHRLGDAFLVVEGDNSTISLSGAIEFKDMAAFYAMHVGIMGIWVDANAAVSISSVEVDLKLTVVVNPDTPKYFSIILEELSVVNPGEITIDFSGLGAIDFILDALGSVLVDVFQEMIFNSVEAPIQDAITAALGDNVDPNAYMDEMLTSVADLIISNGWDNYPLPDQVLGFSFEDFIGITWHAEAMLTNGFIAGLETIHRKENLNIWIDKETDAIKLETKLEFFDFEAGYNLYVGAMGIGIETSTIVTISKVEVYLRTSILVTDEPVGNSTSLTRGIQVSVDELGLDNPFFSISVDFDGLGLLDLVMDALIFVVVNVFEELIYFLIEGPIAEAIEQTIADLLPTKLLMTMLPSALLLN</sequence>
<evidence type="ECO:0000256" key="1">
    <source>
        <dbReference type="SAM" id="SignalP"/>
    </source>
</evidence>
<evidence type="ECO:0000313" key="3">
    <source>
        <dbReference type="Proteomes" id="UP000678499"/>
    </source>
</evidence>
<feature type="chain" id="PRO_5036210035" evidence="1">
    <location>
        <begin position="18"/>
        <end position="907"/>
    </location>
</feature>
<dbReference type="InterPro" id="IPR020234">
    <property type="entry name" value="Mite_allergen_group-7"/>
</dbReference>
<dbReference type="PANTHER" id="PTHR11008">
    <property type="entry name" value="PROTEIN TAKEOUT-LIKE PROTEIN"/>
    <property type="match status" value="1"/>
</dbReference>
<proteinExistence type="predicted"/>
<dbReference type="Gene3D" id="3.15.10.30">
    <property type="entry name" value="Haemolymph juvenile hormone binding protein"/>
    <property type="match status" value="1"/>
</dbReference>
<dbReference type="Pfam" id="PF06585">
    <property type="entry name" value="JHBP"/>
    <property type="match status" value="1"/>
</dbReference>
<dbReference type="Gene3D" id="3.15.10.50">
    <property type="match status" value="3"/>
</dbReference>
<keyword evidence="1" id="KW-0732">Signal</keyword>
<dbReference type="InterPro" id="IPR038602">
    <property type="entry name" value="Mite_allergen_7_sf"/>
</dbReference>
<protein>
    <submittedName>
        <fullName evidence="2">Uncharacterized protein</fullName>
    </submittedName>
</protein>